<evidence type="ECO:0000256" key="2">
    <source>
        <dbReference type="ARBA" id="ARBA00022723"/>
    </source>
</evidence>
<evidence type="ECO:0000313" key="8">
    <source>
        <dbReference type="EMBL" id="KAJ5111450.1"/>
    </source>
</evidence>
<feature type="domain" description="HAT C-terminal dimerisation" evidence="7">
    <location>
        <begin position="154"/>
        <end position="227"/>
    </location>
</feature>
<dbReference type="GO" id="GO:0005634">
    <property type="term" value="C:nucleus"/>
    <property type="evidence" value="ECO:0007669"/>
    <property type="project" value="UniProtKB-SubCell"/>
</dbReference>
<dbReference type="EMBL" id="JAPQKI010000002">
    <property type="protein sequence ID" value="KAJ5111450.1"/>
    <property type="molecule type" value="Genomic_DNA"/>
</dbReference>
<accession>A0A9W9KMB0</accession>
<dbReference type="AlphaFoldDB" id="A0A9W9KMB0"/>
<dbReference type="PANTHER" id="PTHR46481">
    <property type="entry name" value="ZINC FINGER BED DOMAIN-CONTAINING PROTEIN 4"/>
    <property type="match status" value="1"/>
</dbReference>
<sequence>MALMKTRDITIHSVFLVYRKLLEHIERSNRKLKRKATPWKKDMYGALLVARQKLKEYYEKTYRDHGFLYGTGTLLAPQYKLSAFDDREYSTCHEDTSKRYCEYLRACFTQYQQQNPELLFRTVQRSSTLHSSELDRLLEPPDASMLHEGAEYDEVDQYLREANVPVSPRLYWKEHEYEFPVLSRLARDLLSVPATGAGVERLFNSARDICHYRRGSLHEATIQDLMMYMCSEKFTLEGQQLTRLEKPLENDSQEALEEDEALKAIEEDAEPISDDEEIEESEDFEGNFELEEPYQAECTLAETGRSTMDSQTYDLEQEEEGMEEEGMEEEVVESEEADLLPPPITQLGERSQKRSSGRVTMPSSRLRGYEIY</sequence>
<dbReference type="RefSeq" id="XP_056479520.1">
    <property type="nucleotide sequence ID" value="XM_056614479.1"/>
</dbReference>
<evidence type="ECO:0000256" key="4">
    <source>
        <dbReference type="ARBA" id="ARBA00022833"/>
    </source>
</evidence>
<evidence type="ECO:0000256" key="1">
    <source>
        <dbReference type="ARBA" id="ARBA00004123"/>
    </source>
</evidence>
<dbReference type="InterPro" id="IPR012337">
    <property type="entry name" value="RNaseH-like_sf"/>
</dbReference>
<dbReference type="InterPro" id="IPR008906">
    <property type="entry name" value="HATC_C_dom"/>
</dbReference>
<feature type="region of interest" description="Disordered" evidence="6">
    <location>
        <begin position="300"/>
        <end position="372"/>
    </location>
</feature>
<dbReference type="Proteomes" id="UP001149074">
    <property type="component" value="Unassembled WGS sequence"/>
</dbReference>
<keyword evidence="3" id="KW-0863">Zinc-finger</keyword>
<dbReference type="GO" id="GO:0008270">
    <property type="term" value="F:zinc ion binding"/>
    <property type="evidence" value="ECO:0007669"/>
    <property type="project" value="UniProtKB-KW"/>
</dbReference>
<keyword evidence="2" id="KW-0479">Metal-binding</keyword>
<dbReference type="Pfam" id="PF05699">
    <property type="entry name" value="Dimer_Tnp_hAT"/>
    <property type="match status" value="1"/>
</dbReference>
<dbReference type="GO" id="GO:0046983">
    <property type="term" value="F:protein dimerization activity"/>
    <property type="evidence" value="ECO:0007669"/>
    <property type="project" value="InterPro"/>
</dbReference>
<organism evidence="8 9">
    <name type="scientific">Penicillium argentinense</name>
    <dbReference type="NCBI Taxonomy" id="1131581"/>
    <lineage>
        <taxon>Eukaryota</taxon>
        <taxon>Fungi</taxon>
        <taxon>Dikarya</taxon>
        <taxon>Ascomycota</taxon>
        <taxon>Pezizomycotina</taxon>
        <taxon>Eurotiomycetes</taxon>
        <taxon>Eurotiomycetidae</taxon>
        <taxon>Eurotiales</taxon>
        <taxon>Aspergillaceae</taxon>
        <taxon>Penicillium</taxon>
    </lineage>
</organism>
<feature type="compositionally biased region" description="Acidic residues" evidence="6">
    <location>
        <begin position="315"/>
        <end position="338"/>
    </location>
</feature>
<feature type="compositionally biased region" description="Polar residues" evidence="6">
    <location>
        <begin position="304"/>
        <end position="314"/>
    </location>
</feature>
<name>A0A9W9KMB0_9EURO</name>
<proteinExistence type="predicted"/>
<dbReference type="InterPro" id="IPR052035">
    <property type="entry name" value="ZnF_BED_domain_contain"/>
</dbReference>
<dbReference type="SUPFAM" id="SSF53098">
    <property type="entry name" value="Ribonuclease H-like"/>
    <property type="match status" value="1"/>
</dbReference>
<comment type="subcellular location">
    <subcellularLocation>
        <location evidence="1">Nucleus</location>
    </subcellularLocation>
</comment>
<evidence type="ECO:0000256" key="3">
    <source>
        <dbReference type="ARBA" id="ARBA00022771"/>
    </source>
</evidence>
<keyword evidence="4" id="KW-0862">Zinc</keyword>
<dbReference type="OrthoDB" id="2677621at2759"/>
<evidence type="ECO:0000313" key="9">
    <source>
        <dbReference type="Proteomes" id="UP001149074"/>
    </source>
</evidence>
<evidence type="ECO:0000259" key="7">
    <source>
        <dbReference type="Pfam" id="PF05699"/>
    </source>
</evidence>
<keyword evidence="9" id="KW-1185">Reference proteome</keyword>
<dbReference type="PANTHER" id="PTHR46481:SF10">
    <property type="entry name" value="ZINC FINGER BED DOMAIN-CONTAINING PROTEIN 39"/>
    <property type="match status" value="1"/>
</dbReference>
<evidence type="ECO:0000256" key="6">
    <source>
        <dbReference type="SAM" id="MobiDB-lite"/>
    </source>
</evidence>
<evidence type="ECO:0000256" key="5">
    <source>
        <dbReference type="ARBA" id="ARBA00023242"/>
    </source>
</evidence>
<protein>
    <recommendedName>
        <fullName evidence="7">HAT C-terminal dimerisation domain-containing protein</fullName>
    </recommendedName>
</protein>
<comment type="caution">
    <text evidence="8">The sequence shown here is derived from an EMBL/GenBank/DDBJ whole genome shotgun (WGS) entry which is preliminary data.</text>
</comment>
<dbReference type="GeneID" id="81353458"/>
<gene>
    <name evidence="8" type="ORF">N7532_001985</name>
</gene>
<reference evidence="8" key="1">
    <citation type="submission" date="2022-11" db="EMBL/GenBank/DDBJ databases">
        <authorList>
            <person name="Petersen C."/>
        </authorList>
    </citation>
    <scope>NUCLEOTIDE SEQUENCE</scope>
    <source>
        <strain evidence="8">IBT 30761</strain>
    </source>
</reference>
<keyword evidence="5" id="KW-0539">Nucleus</keyword>
<reference evidence="8" key="2">
    <citation type="journal article" date="2023" name="IMA Fungus">
        <title>Comparative genomic study of the Penicillium genus elucidates a diverse pangenome and 15 lateral gene transfer events.</title>
        <authorList>
            <person name="Petersen C."/>
            <person name="Sorensen T."/>
            <person name="Nielsen M.R."/>
            <person name="Sondergaard T.E."/>
            <person name="Sorensen J.L."/>
            <person name="Fitzpatrick D.A."/>
            <person name="Frisvad J.C."/>
            <person name="Nielsen K.L."/>
        </authorList>
    </citation>
    <scope>NUCLEOTIDE SEQUENCE</scope>
    <source>
        <strain evidence="8">IBT 30761</strain>
    </source>
</reference>